<evidence type="ECO:0000313" key="2">
    <source>
        <dbReference type="EMBL" id="GMF18956.1"/>
    </source>
</evidence>
<accession>A0A9W6WM80</accession>
<dbReference type="AlphaFoldDB" id="A0A9W6WM80"/>
<evidence type="ECO:0000256" key="1">
    <source>
        <dbReference type="SAM" id="MobiDB-lite"/>
    </source>
</evidence>
<keyword evidence="3" id="KW-1185">Reference proteome</keyword>
<dbReference type="EMBL" id="BSXW01000331">
    <property type="protein sequence ID" value="GMF18956.1"/>
    <property type="molecule type" value="Genomic_DNA"/>
</dbReference>
<dbReference type="Proteomes" id="UP001165083">
    <property type="component" value="Unassembled WGS sequence"/>
</dbReference>
<feature type="region of interest" description="Disordered" evidence="1">
    <location>
        <begin position="61"/>
        <end position="92"/>
    </location>
</feature>
<protein>
    <submittedName>
        <fullName evidence="2">Unnamed protein product</fullName>
    </submittedName>
</protein>
<evidence type="ECO:0000313" key="3">
    <source>
        <dbReference type="Proteomes" id="UP001165083"/>
    </source>
</evidence>
<name>A0A9W6WM80_9STRA</name>
<organism evidence="2 3">
    <name type="scientific">Phytophthora lilii</name>
    <dbReference type="NCBI Taxonomy" id="2077276"/>
    <lineage>
        <taxon>Eukaryota</taxon>
        <taxon>Sar</taxon>
        <taxon>Stramenopiles</taxon>
        <taxon>Oomycota</taxon>
        <taxon>Peronosporomycetes</taxon>
        <taxon>Peronosporales</taxon>
        <taxon>Peronosporaceae</taxon>
        <taxon>Phytophthora</taxon>
    </lineage>
</organism>
<sequence length="92" mass="9847">MALSPYNQRDRGDIRALTSALTQQISPPRARLSMTTPSAMSKLTEQIPEAMSTTCIANGPAFATPNFSSLRDSGGYRRSSGQSISPSPTTVR</sequence>
<gene>
    <name evidence="2" type="ORF">Plil01_000717600</name>
</gene>
<reference evidence="2" key="1">
    <citation type="submission" date="2023-04" db="EMBL/GenBank/DDBJ databases">
        <title>Phytophthora lilii NBRC 32176.</title>
        <authorList>
            <person name="Ichikawa N."/>
            <person name="Sato H."/>
            <person name="Tonouchi N."/>
        </authorList>
    </citation>
    <scope>NUCLEOTIDE SEQUENCE</scope>
    <source>
        <strain evidence="2">NBRC 32176</strain>
    </source>
</reference>
<comment type="caution">
    <text evidence="2">The sequence shown here is derived from an EMBL/GenBank/DDBJ whole genome shotgun (WGS) entry which is preliminary data.</text>
</comment>
<feature type="compositionally biased region" description="Polar residues" evidence="1">
    <location>
        <begin position="79"/>
        <end position="92"/>
    </location>
</feature>
<proteinExistence type="predicted"/>